<dbReference type="AlphaFoldDB" id="A0A9D1XBQ6"/>
<comment type="caution">
    <text evidence="1">The sequence shown here is derived from an EMBL/GenBank/DDBJ whole genome shotgun (WGS) entry which is preliminary data.</text>
</comment>
<dbReference type="InterPro" id="IPR011044">
    <property type="entry name" value="Quino_amine_DH_bsu"/>
</dbReference>
<name>A0A9D1XBQ6_9BACT</name>
<proteinExistence type="predicted"/>
<dbReference type="Proteomes" id="UP000886740">
    <property type="component" value="Unassembled WGS sequence"/>
</dbReference>
<protein>
    <submittedName>
        <fullName evidence="1">6-bladed beta-propeller</fullName>
    </submittedName>
</protein>
<evidence type="ECO:0000313" key="2">
    <source>
        <dbReference type="Proteomes" id="UP000886740"/>
    </source>
</evidence>
<dbReference type="Gene3D" id="2.120.10.30">
    <property type="entry name" value="TolB, C-terminal domain"/>
    <property type="match status" value="1"/>
</dbReference>
<dbReference type="Pfam" id="PF17170">
    <property type="entry name" value="DUF5128"/>
    <property type="match status" value="1"/>
</dbReference>
<organism evidence="1 2">
    <name type="scientific">Candidatus Parabacteroides intestinipullorum</name>
    <dbReference type="NCBI Taxonomy" id="2838723"/>
    <lineage>
        <taxon>Bacteria</taxon>
        <taxon>Pseudomonadati</taxon>
        <taxon>Bacteroidota</taxon>
        <taxon>Bacteroidia</taxon>
        <taxon>Bacteroidales</taxon>
        <taxon>Tannerellaceae</taxon>
        <taxon>Parabacteroides</taxon>
    </lineage>
</organism>
<sequence>MSALLVASLLFGCGNGKQKESDGLIRVDVSKSYPKKELILQDLFDIEYVPLETTDEFVTSGFVKSIGNKYIIVKNSNFRDGDIFVFGRDGRVINKFNHKGSAEGEYVYTSHMFFDEEKEELYVSCLATSKIYIYDLEGNFKRSFRYKEDNGSPIIYQPMYSFDSETMIGCDFTSGRWINGREALLDNKNMFHLISKKDGRVLKEIEIPFVEKVSQVLYTPQYVGIVRNDELIPYHDHWLLVEPSSDTIYRYTSEKELIPFIVRTPSIQTMEPKVFLFPGVITDRYYFMQAVKKEYNESDPYSKLAKREILYDKTENQMFEYVLYNRDFMGETTGNLAFDVLSLIVKNSKDIAFATRLEAPDLVEAYNDGKLRGPLKEIASSLDEEDNPVILIAKYKR</sequence>
<dbReference type="InterPro" id="IPR011042">
    <property type="entry name" value="6-blade_b-propeller_TolB-like"/>
</dbReference>
<dbReference type="EMBL" id="DXEL01000058">
    <property type="protein sequence ID" value="HIX75065.1"/>
    <property type="molecule type" value="Genomic_DNA"/>
</dbReference>
<accession>A0A9D1XBQ6</accession>
<reference evidence="1" key="2">
    <citation type="submission" date="2021-04" db="EMBL/GenBank/DDBJ databases">
        <authorList>
            <person name="Gilroy R."/>
        </authorList>
    </citation>
    <scope>NUCLEOTIDE SEQUENCE</scope>
    <source>
        <strain evidence="1">ChiGjej6B6-14162</strain>
    </source>
</reference>
<dbReference type="SUPFAM" id="SSF50969">
    <property type="entry name" value="YVTN repeat-like/Quinoprotein amine dehydrogenase"/>
    <property type="match status" value="1"/>
</dbReference>
<evidence type="ECO:0000313" key="1">
    <source>
        <dbReference type="EMBL" id="HIX75065.1"/>
    </source>
</evidence>
<gene>
    <name evidence="1" type="ORF">H9977_08560</name>
</gene>
<reference evidence="1" key="1">
    <citation type="journal article" date="2021" name="PeerJ">
        <title>Extensive microbial diversity within the chicken gut microbiome revealed by metagenomics and culture.</title>
        <authorList>
            <person name="Gilroy R."/>
            <person name="Ravi A."/>
            <person name="Getino M."/>
            <person name="Pursley I."/>
            <person name="Horton D.L."/>
            <person name="Alikhan N.F."/>
            <person name="Baker D."/>
            <person name="Gharbi K."/>
            <person name="Hall N."/>
            <person name="Watson M."/>
            <person name="Adriaenssens E.M."/>
            <person name="Foster-Nyarko E."/>
            <person name="Jarju S."/>
            <person name="Secka A."/>
            <person name="Antonio M."/>
            <person name="Oren A."/>
            <person name="Chaudhuri R.R."/>
            <person name="La Ragione R."/>
            <person name="Hildebrand F."/>
            <person name="Pallen M.J."/>
        </authorList>
    </citation>
    <scope>NUCLEOTIDE SEQUENCE</scope>
    <source>
        <strain evidence="1">ChiGjej6B6-14162</strain>
    </source>
</reference>